<organism evidence="1 2">
    <name type="scientific">Polycladomyces abyssicola</name>
    <dbReference type="NCBI Taxonomy" id="1125966"/>
    <lineage>
        <taxon>Bacteria</taxon>
        <taxon>Bacillati</taxon>
        <taxon>Bacillota</taxon>
        <taxon>Bacilli</taxon>
        <taxon>Bacillales</taxon>
        <taxon>Thermoactinomycetaceae</taxon>
        <taxon>Polycladomyces</taxon>
    </lineage>
</organism>
<name>A0A8D5ZMJ8_9BACL</name>
<dbReference type="PANTHER" id="PTHR34547">
    <property type="entry name" value="YACP-LIKE NYN DOMAIN PROTEIN"/>
    <property type="match status" value="1"/>
</dbReference>
<dbReference type="InterPro" id="IPR010298">
    <property type="entry name" value="YacP-like"/>
</dbReference>
<gene>
    <name evidence="1" type="primary">yacP</name>
    <name evidence="1" type="ORF">JIR001_01560</name>
</gene>
<dbReference type="Pfam" id="PF05991">
    <property type="entry name" value="NYN_YacP"/>
    <property type="match status" value="1"/>
</dbReference>
<dbReference type="AlphaFoldDB" id="A0A8D5ZMJ8"/>
<dbReference type="Proteomes" id="UP000677436">
    <property type="component" value="Chromosome"/>
</dbReference>
<evidence type="ECO:0008006" key="3">
    <source>
        <dbReference type="Google" id="ProtNLM"/>
    </source>
</evidence>
<sequence length="169" mass="19741">MEEWLIVDGYNVIGAQPDVEWLGDSLEEARDRLVRALSEYQALSGRKVILVFDAHRVPGAGAKLLEQKIIIHYTKQHETADECIEKLVRKLSGEHRRIYVATSDYLEQRLIFGQGAYRISARELLREMKSARREATREIQERYPPKRPTLGQGLKAEIWRKLEGWRRKK</sequence>
<dbReference type="KEGG" id="pabs:JIR001_01560"/>
<protein>
    <recommendedName>
        <fullName evidence="3">NYN domain-containing protein</fullName>
    </recommendedName>
</protein>
<keyword evidence="2" id="KW-1185">Reference proteome</keyword>
<reference evidence="1" key="2">
    <citation type="journal article" date="2021" name="Microbiol. Resour. Announc.">
        <title>Complete Genome Sequence of Polycladomyces abyssicola JIR-001T, Isolated from Hemipelagic Sediment in Deep Seawater.</title>
        <authorList>
            <person name="Tsubouchi T."/>
            <person name="Kaneko Y."/>
        </authorList>
    </citation>
    <scope>NUCLEOTIDE SEQUENCE</scope>
    <source>
        <strain evidence="1">JIR-001</strain>
    </source>
</reference>
<evidence type="ECO:0000313" key="1">
    <source>
        <dbReference type="EMBL" id="BCU80373.1"/>
    </source>
</evidence>
<dbReference type="CDD" id="cd10912">
    <property type="entry name" value="PIN_YacP-like"/>
    <property type="match status" value="1"/>
</dbReference>
<proteinExistence type="predicted"/>
<evidence type="ECO:0000313" key="2">
    <source>
        <dbReference type="Proteomes" id="UP000677436"/>
    </source>
</evidence>
<dbReference type="EMBL" id="AP024601">
    <property type="protein sequence ID" value="BCU80373.1"/>
    <property type="molecule type" value="Genomic_DNA"/>
</dbReference>
<dbReference type="RefSeq" id="WP_212773772.1">
    <property type="nucleotide sequence ID" value="NZ_AP024601.1"/>
</dbReference>
<dbReference type="PANTHER" id="PTHR34547:SF1">
    <property type="entry name" value="YACP-LIKE NYN DOMAIN PROTEIN"/>
    <property type="match status" value="1"/>
</dbReference>
<accession>A0A8D5ZMJ8</accession>
<reference evidence="1" key="1">
    <citation type="journal article" date="2013" name="Int. J. Syst. Evol. Microbiol.">
        <title>Polycladomyces abyssicola gen. nov., sp. nov., a thermophilic filamentous bacterium isolated from hemipelagic sediment.</title>
        <authorList>
            <person name="Tsubouchi T."/>
            <person name="Shimane Y."/>
            <person name="Mori K."/>
            <person name="Usui K."/>
            <person name="Hiraki T."/>
            <person name="Tame A."/>
            <person name="Uematsu K."/>
            <person name="Maruyama T."/>
            <person name="Hatada Y."/>
        </authorList>
    </citation>
    <scope>NUCLEOTIDE SEQUENCE</scope>
    <source>
        <strain evidence="1">JIR-001</strain>
    </source>
</reference>